<sequence length="484" mass="51960">MAETVLSRFKVEFSAQVISMVAGGVLTVLLARLLSPDEYGLLYLSLSTLALFALCSKLGLPNAAAKYVTEYRATEPSQVPHIVRVSLIYTVIAALVTATGVLVFRIEIAVLVGEPSLGPLLLVGAFFVVATTLLGYTRTLLQGFEEIRNSSFLVILSSVCKLGFVLGFVLLGYGAVGALVGHVVAYTITLCLGGLFLYRAVRAYDVADRVESGLRKRVLEYNVPIFFTRGSNVLDKQVDTILVGVFLTPVAVSYYVVSKQFVGFLQAPAAALGFTVSPTLGKQKADDDMTAAARMYESTFVHILLLYVPASAGIALTARPAIEYTFGSAYLGAVPVLQVLSWFILLQAIMQVTSTALDFLGRARVRAIAKGATAVANVVLNILLIPEFGVVGAAIATVITYTIYAGANLYVITTEFPLRLGYLFRQTLLIATVTAAMSAIVFSLRTYVETPLTLAFLVALGVAIWFTLSLIVGLIDWNDVRATI</sequence>
<proteinExistence type="predicted"/>
<evidence type="ECO:0000256" key="3">
    <source>
        <dbReference type="ARBA" id="ARBA00022692"/>
    </source>
</evidence>
<evidence type="ECO:0000256" key="5">
    <source>
        <dbReference type="ARBA" id="ARBA00023136"/>
    </source>
</evidence>
<evidence type="ECO:0000313" key="7">
    <source>
        <dbReference type="EMBL" id="MCU4750504.1"/>
    </source>
</evidence>
<organism evidence="7 8">
    <name type="scientific">Natronosalvus hydrolyticus</name>
    <dbReference type="NCBI Taxonomy" id="2979988"/>
    <lineage>
        <taxon>Archaea</taxon>
        <taxon>Methanobacteriati</taxon>
        <taxon>Methanobacteriota</taxon>
        <taxon>Stenosarchaea group</taxon>
        <taxon>Halobacteria</taxon>
        <taxon>Halobacteriales</taxon>
        <taxon>Natrialbaceae</taxon>
        <taxon>Natronosalvus</taxon>
    </lineage>
</organism>
<dbReference type="Proteomes" id="UP001321047">
    <property type="component" value="Unassembled WGS sequence"/>
</dbReference>
<feature type="transmembrane region" description="Helical" evidence="6">
    <location>
        <begin position="81"/>
        <end position="104"/>
    </location>
</feature>
<feature type="transmembrane region" description="Helical" evidence="6">
    <location>
        <begin position="423"/>
        <end position="442"/>
    </location>
</feature>
<dbReference type="InterPro" id="IPR050833">
    <property type="entry name" value="Poly_Biosynth_Transport"/>
</dbReference>
<dbReference type="RefSeq" id="WP_342805352.1">
    <property type="nucleotide sequence ID" value="NZ_JAOPJZ010000001.1"/>
</dbReference>
<feature type="transmembrane region" description="Helical" evidence="6">
    <location>
        <begin position="263"/>
        <end position="280"/>
    </location>
</feature>
<dbReference type="Pfam" id="PF01943">
    <property type="entry name" value="Polysacc_synt"/>
    <property type="match status" value="1"/>
</dbReference>
<feature type="transmembrane region" description="Helical" evidence="6">
    <location>
        <begin position="12"/>
        <end position="34"/>
    </location>
</feature>
<feature type="transmembrane region" description="Helical" evidence="6">
    <location>
        <begin position="328"/>
        <end position="346"/>
    </location>
</feature>
<keyword evidence="2" id="KW-1003">Cell membrane</keyword>
<feature type="transmembrane region" description="Helical" evidence="6">
    <location>
        <begin position="40"/>
        <end position="60"/>
    </location>
</feature>
<dbReference type="AlphaFoldDB" id="A0AAP3E5K6"/>
<dbReference type="GO" id="GO:0005886">
    <property type="term" value="C:plasma membrane"/>
    <property type="evidence" value="ECO:0007669"/>
    <property type="project" value="UniProtKB-SubCell"/>
</dbReference>
<feature type="transmembrane region" description="Helical" evidence="6">
    <location>
        <begin position="391"/>
        <end position="411"/>
    </location>
</feature>
<feature type="transmembrane region" description="Helical" evidence="6">
    <location>
        <begin position="179"/>
        <end position="198"/>
    </location>
</feature>
<comment type="caution">
    <text evidence="7">The sequence shown here is derived from an EMBL/GenBank/DDBJ whole genome shotgun (WGS) entry which is preliminary data.</text>
</comment>
<comment type="subcellular location">
    <subcellularLocation>
        <location evidence="1">Cell membrane</location>
        <topology evidence="1">Multi-pass membrane protein</topology>
    </subcellularLocation>
</comment>
<accession>A0AAP3E5K6</accession>
<evidence type="ECO:0000256" key="2">
    <source>
        <dbReference type="ARBA" id="ARBA00022475"/>
    </source>
</evidence>
<feature type="transmembrane region" description="Helical" evidence="6">
    <location>
        <begin position="454"/>
        <end position="475"/>
    </location>
</feature>
<feature type="transmembrane region" description="Helical" evidence="6">
    <location>
        <begin position="238"/>
        <end position="257"/>
    </location>
</feature>
<dbReference type="EMBL" id="JAOPJZ010000001">
    <property type="protein sequence ID" value="MCU4750504.1"/>
    <property type="molecule type" value="Genomic_DNA"/>
</dbReference>
<evidence type="ECO:0000256" key="4">
    <source>
        <dbReference type="ARBA" id="ARBA00022989"/>
    </source>
</evidence>
<keyword evidence="4 6" id="KW-1133">Transmembrane helix</keyword>
<feature type="transmembrane region" description="Helical" evidence="6">
    <location>
        <begin position="367"/>
        <end position="385"/>
    </location>
</feature>
<evidence type="ECO:0000256" key="6">
    <source>
        <dbReference type="SAM" id="Phobius"/>
    </source>
</evidence>
<dbReference type="CDD" id="cd13128">
    <property type="entry name" value="MATE_Wzx_like"/>
    <property type="match status" value="1"/>
</dbReference>
<name>A0AAP3E5K6_9EURY</name>
<keyword evidence="5 6" id="KW-0472">Membrane</keyword>
<dbReference type="PANTHER" id="PTHR30250">
    <property type="entry name" value="PST FAMILY PREDICTED COLANIC ACID TRANSPORTER"/>
    <property type="match status" value="1"/>
</dbReference>
<reference evidence="7 8" key="1">
    <citation type="submission" date="2022-09" db="EMBL/GenBank/DDBJ databases">
        <title>Enrichment on poylsaccharides allowed isolation of novel metabolic and taxonomic groups of Haloarchaea.</title>
        <authorList>
            <person name="Sorokin D.Y."/>
            <person name="Elcheninov A.G."/>
            <person name="Khizhniak T.V."/>
            <person name="Kolganova T.V."/>
            <person name="Kublanov I.V."/>
        </authorList>
    </citation>
    <scope>NUCLEOTIDE SEQUENCE [LARGE SCALE GENOMIC DNA]</scope>
    <source>
        <strain evidence="7 8">AArc-curdl1</strain>
    </source>
</reference>
<gene>
    <name evidence="7" type="ORF">OB919_00670</name>
</gene>
<dbReference type="InterPro" id="IPR002797">
    <property type="entry name" value="Polysacc_synth"/>
</dbReference>
<evidence type="ECO:0000256" key="1">
    <source>
        <dbReference type="ARBA" id="ARBA00004651"/>
    </source>
</evidence>
<protein>
    <submittedName>
        <fullName evidence="7">Flippase</fullName>
    </submittedName>
</protein>
<keyword evidence="3 6" id="KW-0812">Transmembrane</keyword>
<keyword evidence="8" id="KW-1185">Reference proteome</keyword>
<feature type="transmembrane region" description="Helical" evidence="6">
    <location>
        <begin position="300"/>
        <end position="322"/>
    </location>
</feature>
<evidence type="ECO:0000313" key="8">
    <source>
        <dbReference type="Proteomes" id="UP001321047"/>
    </source>
</evidence>
<feature type="transmembrane region" description="Helical" evidence="6">
    <location>
        <begin position="153"/>
        <end position="173"/>
    </location>
</feature>
<feature type="transmembrane region" description="Helical" evidence="6">
    <location>
        <begin position="116"/>
        <end position="141"/>
    </location>
</feature>
<dbReference type="PANTHER" id="PTHR30250:SF11">
    <property type="entry name" value="O-ANTIGEN TRANSPORTER-RELATED"/>
    <property type="match status" value="1"/>
</dbReference>